<dbReference type="EMBL" id="LGRX02012228">
    <property type="protein sequence ID" value="KAK3267747.1"/>
    <property type="molecule type" value="Genomic_DNA"/>
</dbReference>
<reference evidence="1 2" key="1">
    <citation type="journal article" date="2015" name="Genome Biol. Evol.">
        <title>Comparative Genomics of a Bacterivorous Green Alga Reveals Evolutionary Causalities and Consequences of Phago-Mixotrophic Mode of Nutrition.</title>
        <authorList>
            <person name="Burns J.A."/>
            <person name="Paasch A."/>
            <person name="Narechania A."/>
            <person name="Kim E."/>
        </authorList>
    </citation>
    <scope>NUCLEOTIDE SEQUENCE [LARGE SCALE GENOMIC DNA]</scope>
    <source>
        <strain evidence="1 2">PLY_AMNH</strain>
    </source>
</reference>
<sequence length="81" mass="9058">MQAKAVLKLRVICLPCPPAWELSSWGIDVPGIFEYFFYCDVYRLLLLLALGGRTGRDLESSIFEKTTKYSAGVAIPSDRLS</sequence>
<name>A0AAE0FXX6_9CHLO</name>
<evidence type="ECO:0000313" key="1">
    <source>
        <dbReference type="EMBL" id="KAK3267747.1"/>
    </source>
</evidence>
<dbReference type="Proteomes" id="UP001190700">
    <property type="component" value="Unassembled WGS sequence"/>
</dbReference>
<evidence type="ECO:0000313" key="2">
    <source>
        <dbReference type="Proteomes" id="UP001190700"/>
    </source>
</evidence>
<dbReference type="AlphaFoldDB" id="A0AAE0FXX6"/>
<comment type="caution">
    <text evidence="1">The sequence shown here is derived from an EMBL/GenBank/DDBJ whole genome shotgun (WGS) entry which is preliminary data.</text>
</comment>
<proteinExistence type="predicted"/>
<gene>
    <name evidence="1" type="ORF">CYMTET_23718</name>
</gene>
<organism evidence="1 2">
    <name type="scientific">Cymbomonas tetramitiformis</name>
    <dbReference type="NCBI Taxonomy" id="36881"/>
    <lineage>
        <taxon>Eukaryota</taxon>
        <taxon>Viridiplantae</taxon>
        <taxon>Chlorophyta</taxon>
        <taxon>Pyramimonadophyceae</taxon>
        <taxon>Pyramimonadales</taxon>
        <taxon>Pyramimonadaceae</taxon>
        <taxon>Cymbomonas</taxon>
    </lineage>
</organism>
<protein>
    <submittedName>
        <fullName evidence="1">Uncharacterized protein</fullName>
    </submittedName>
</protein>
<keyword evidence="2" id="KW-1185">Reference proteome</keyword>
<accession>A0AAE0FXX6</accession>